<feature type="region of interest" description="Disordered" evidence="1">
    <location>
        <begin position="21"/>
        <end position="47"/>
    </location>
</feature>
<dbReference type="RefSeq" id="WP_266086680.1">
    <property type="nucleotide sequence ID" value="NZ_RKLV01000004.1"/>
</dbReference>
<reference evidence="2" key="1">
    <citation type="submission" date="2022-09" db="EMBL/GenBank/DDBJ databases">
        <title>Haloadaptaus new haloarchaeum isolated from saline soil.</title>
        <authorList>
            <person name="Duran-Viseras A."/>
            <person name="Sanchez-Porro C."/>
            <person name="Ventosa A."/>
        </authorList>
    </citation>
    <scope>NUCLEOTIDE SEQUENCE</scope>
    <source>
        <strain evidence="2">F3-133</strain>
    </source>
</reference>
<feature type="compositionally biased region" description="Basic and acidic residues" evidence="1">
    <location>
        <begin position="183"/>
        <end position="193"/>
    </location>
</feature>
<dbReference type="Gene3D" id="1.10.10.10">
    <property type="entry name" value="Winged helix-like DNA-binding domain superfamily/Winged helix DNA-binding domain"/>
    <property type="match status" value="1"/>
</dbReference>
<accession>A0A9Q4GGM7</accession>
<evidence type="ECO:0000256" key="1">
    <source>
        <dbReference type="SAM" id="MobiDB-lite"/>
    </source>
</evidence>
<keyword evidence="3" id="KW-1185">Reference proteome</keyword>
<proteinExistence type="predicted"/>
<gene>
    <name evidence="2" type="ORF">EGH25_05705</name>
</gene>
<comment type="caution">
    <text evidence="2">The sequence shown here is derived from an EMBL/GenBank/DDBJ whole genome shotgun (WGS) entry which is preliminary data.</text>
</comment>
<dbReference type="AlphaFoldDB" id="A0A9Q4GGM7"/>
<feature type="region of interest" description="Disordered" evidence="1">
    <location>
        <begin position="183"/>
        <end position="206"/>
    </location>
</feature>
<dbReference type="Proteomes" id="UP001149411">
    <property type="component" value="Unassembled WGS sequence"/>
</dbReference>
<dbReference type="InterPro" id="IPR036388">
    <property type="entry name" value="WH-like_DNA-bd_sf"/>
</dbReference>
<protein>
    <submittedName>
        <fullName evidence="2">Conditioned medium-induced protein 4</fullName>
    </submittedName>
</protein>
<evidence type="ECO:0000313" key="2">
    <source>
        <dbReference type="EMBL" id="MCX2818842.1"/>
    </source>
</evidence>
<evidence type="ECO:0000313" key="3">
    <source>
        <dbReference type="Proteomes" id="UP001149411"/>
    </source>
</evidence>
<feature type="compositionally biased region" description="Basic and acidic residues" evidence="1">
    <location>
        <begin position="28"/>
        <end position="41"/>
    </location>
</feature>
<sequence>MSDEKEKEEKAEELRDLFVDVTDESTVTEERQEERGTLPDKEEVDEEIRETVDEMRDEYGFETSLDDDQTVRVVRLYHEGASDTEIARKLGDDSLDKTVKRARIGLHLFRDPDFDAPFGIDRLRELVDEGVTNAEAAEELGVSASTVRAYRQAVEAKRESEDVDGEYAERLEAVLEDREITETFTPDAKRDGLEGATEDAEVDVDL</sequence>
<name>A0A9Q4GGM7_9EURY</name>
<feature type="compositionally biased region" description="Acidic residues" evidence="1">
    <location>
        <begin position="196"/>
        <end position="206"/>
    </location>
</feature>
<dbReference type="EMBL" id="RKLV01000004">
    <property type="protein sequence ID" value="MCX2818842.1"/>
    <property type="molecule type" value="Genomic_DNA"/>
</dbReference>
<organism evidence="2 3">
    <name type="scientific">Halorutilus salinus</name>
    <dbReference type="NCBI Taxonomy" id="2487751"/>
    <lineage>
        <taxon>Archaea</taxon>
        <taxon>Methanobacteriati</taxon>
        <taxon>Methanobacteriota</taxon>
        <taxon>Stenosarchaea group</taxon>
        <taxon>Halobacteria</taxon>
        <taxon>Halorutilales</taxon>
        <taxon>Halorutilaceae</taxon>
        <taxon>Halorutilus</taxon>
    </lineage>
</organism>